<proteinExistence type="predicted"/>
<dbReference type="Proteomes" id="UP000321595">
    <property type="component" value="Chromosome"/>
</dbReference>
<keyword evidence="3" id="KW-1185">Reference proteome</keyword>
<dbReference type="AlphaFoldDB" id="A0A5B8XTX0"/>
<gene>
    <name evidence="2" type="ORF">FRD01_07595</name>
</gene>
<evidence type="ECO:0000313" key="3">
    <source>
        <dbReference type="Proteomes" id="UP000321595"/>
    </source>
</evidence>
<accession>A0A5B8XTX0</accession>
<dbReference type="GO" id="GO:0003677">
    <property type="term" value="F:DNA binding"/>
    <property type="evidence" value="ECO:0007669"/>
    <property type="project" value="InterPro"/>
</dbReference>
<dbReference type="Pfam" id="PF00196">
    <property type="entry name" value="GerE"/>
    <property type="match status" value="1"/>
</dbReference>
<dbReference type="InterPro" id="IPR016032">
    <property type="entry name" value="Sig_transdc_resp-reg_C-effctor"/>
</dbReference>
<dbReference type="RefSeq" id="WP_146958791.1">
    <property type="nucleotide sequence ID" value="NZ_CP042467.1"/>
</dbReference>
<evidence type="ECO:0000313" key="2">
    <source>
        <dbReference type="EMBL" id="QED27106.1"/>
    </source>
</evidence>
<dbReference type="SMART" id="SM00421">
    <property type="entry name" value="HTH_LUXR"/>
    <property type="match status" value="1"/>
</dbReference>
<sequence>MTIRLVFGMLSEANNLERESMSERDNLSAILGSIYDSVGSENGWDEALLTITKSFDSVVSNVFLRPPDQELYLVDTIVGADPDGADAYREISHLDVRWPVSLQNIGKIINDVEVFQNGEYENSLVYNELFRQYEMRYSMTTVMPVGEGLVAGFALMRERVMGGYRPEEVQRLEGILPHLGRALSLQAKFNELERQVGDLSIAMEGLRTAAIILTEERKILCLNRKARRLLENGGLVSSRQTLRAERPGDTNALEAMIHHAVQEANGDFELGVGPTPVLTIARQGRQAIHVMAAPLRPKFSMRAAQTSARVMLLIYDPEQAVELEEDMVAALFGLTHTEAFVASKLAQGLSIEQVASLRRCSAATVRTHLKRVFSKTGVNRQSELVQLVLSSPAAL</sequence>
<dbReference type="InterPro" id="IPR036388">
    <property type="entry name" value="WH-like_DNA-bd_sf"/>
</dbReference>
<evidence type="ECO:0000259" key="1">
    <source>
        <dbReference type="PROSITE" id="PS50043"/>
    </source>
</evidence>
<name>A0A5B8XTX0_9DELT</name>
<dbReference type="KEGG" id="bbae:FRD01_07595"/>
<feature type="domain" description="HTH luxR-type" evidence="1">
    <location>
        <begin position="327"/>
        <end position="392"/>
    </location>
</feature>
<dbReference type="EMBL" id="CP042467">
    <property type="protein sequence ID" value="QED27106.1"/>
    <property type="molecule type" value="Genomic_DNA"/>
</dbReference>
<reference evidence="2 3" key="1">
    <citation type="submission" date="2019-08" db="EMBL/GenBank/DDBJ databases">
        <authorList>
            <person name="Liang Q."/>
        </authorList>
    </citation>
    <scope>NUCLEOTIDE SEQUENCE [LARGE SCALE GENOMIC DNA]</scope>
    <source>
        <strain evidence="2 3">V1718</strain>
    </source>
</reference>
<dbReference type="OrthoDB" id="5497412at2"/>
<organism evidence="2 3">
    <name type="scientific">Microvenator marinus</name>
    <dbReference type="NCBI Taxonomy" id="2600177"/>
    <lineage>
        <taxon>Bacteria</taxon>
        <taxon>Deltaproteobacteria</taxon>
        <taxon>Bradymonadales</taxon>
        <taxon>Microvenatoraceae</taxon>
        <taxon>Microvenator</taxon>
    </lineage>
</organism>
<dbReference type="InterPro" id="IPR000792">
    <property type="entry name" value="Tscrpt_reg_LuxR_C"/>
</dbReference>
<dbReference type="Gene3D" id="1.10.10.10">
    <property type="entry name" value="Winged helix-like DNA-binding domain superfamily/Winged helix DNA-binding domain"/>
    <property type="match status" value="1"/>
</dbReference>
<dbReference type="SUPFAM" id="SSF46894">
    <property type="entry name" value="C-terminal effector domain of the bipartite response regulators"/>
    <property type="match status" value="1"/>
</dbReference>
<dbReference type="PROSITE" id="PS50043">
    <property type="entry name" value="HTH_LUXR_2"/>
    <property type="match status" value="1"/>
</dbReference>
<dbReference type="GO" id="GO:0006355">
    <property type="term" value="P:regulation of DNA-templated transcription"/>
    <property type="evidence" value="ECO:0007669"/>
    <property type="project" value="InterPro"/>
</dbReference>
<protein>
    <recommendedName>
        <fullName evidence="1">HTH luxR-type domain-containing protein</fullName>
    </recommendedName>
</protein>